<reference evidence="8" key="2">
    <citation type="submission" date="2025-08" db="UniProtKB">
        <authorList>
            <consortium name="Ensembl"/>
        </authorList>
    </citation>
    <scope>IDENTIFICATION</scope>
</reference>
<dbReference type="GO" id="GO:0005102">
    <property type="term" value="F:signaling receptor binding"/>
    <property type="evidence" value="ECO:0007669"/>
    <property type="project" value="TreeGrafter"/>
</dbReference>
<dbReference type="SMART" id="SM00409">
    <property type="entry name" value="IG"/>
    <property type="match status" value="1"/>
</dbReference>
<dbReference type="PROSITE" id="PS50835">
    <property type="entry name" value="IG_LIKE"/>
    <property type="match status" value="1"/>
</dbReference>
<protein>
    <recommendedName>
        <fullName evidence="7">Ig-like domain-containing protein</fullName>
    </recommendedName>
</protein>
<dbReference type="InterPro" id="IPR036179">
    <property type="entry name" value="Ig-like_dom_sf"/>
</dbReference>
<name>A0A3P8RA15_ASTCA</name>
<dbReference type="GeneTree" id="ENSGT01030000234884"/>
<dbReference type="SUPFAM" id="SSF48726">
    <property type="entry name" value="Immunoglobulin"/>
    <property type="match status" value="1"/>
</dbReference>
<dbReference type="GO" id="GO:0009897">
    <property type="term" value="C:external side of plasma membrane"/>
    <property type="evidence" value="ECO:0007669"/>
    <property type="project" value="TreeGrafter"/>
</dbReference>
<evidence type="ECO:0000256" key="2">
    <source>
        <dbReference type="ARBA" id="ARBA00022729"/>
    </source>
</evidence>
<dbReference type="STRING" id="8154.ENSACLP00000038825"/>
<dbReference type="AlphaFoldDB" id="A0A3P8RA15"/>
<dbReference type="Gene3D" id="2.60.40.10">
    <property type="entry name" value="Immunoglobulins"/>
    <property type="match status" value="1"/>
</dbReference>
<dbReference type="InterPro" id="IPR013106">
    <property type="entry name" value="Ig_V-set"/>
</dbReference>
<dbReference type="InterPro" id="IPR007110">
    <property type="entry name" value="Ig-like_dom"/>
</dbReference>
<dbReference type="PANTHER" id="PTHR24100:SF151">
    <property type="entry name" value="ICOS LIGAND"/>
    <property type="match status" value="1"/>
</dbReference>
<evidence type="ECO:0000256" key="1">
    <source>
        <dbReference type="ARBA" id="ARBA00004370"/>
    </source>
</evidence>
<evidence type="ECO:0000313" key="9">
    <source>
        <dbReference type="Proteomes" id="UP000265100"/>
    </source>
</evidence>
<evidence type="ECO:0000256" key="6">
    <source>
        <dbReference type="ARBA" id="ARBA00023319"/>
    </source>
</evidence>
<reference evidence="8" key="1">
    <citation type="submission" date="2018-05" db="EMBL/GenBank/DDBJ databases">
        <authorList>
            <person name="Datahose"/>
        </authorList>
    </citation>
    <scope>NUCLEOTIDE SEQUENCE</scope>
</reference>
<dbReference type="FunFam" id="2.60.40.10:FF:000142">
    <property type="entry name" value="V-set domain-containing T-cell activation inhibitor 1"/>
    <property type="match status" value="1"/>
</dbReference>
<keyword evidence="3" id="KW-0472">Membrane</keyword>
<dbReference type="InterPro" id="IPR013783">
    <property type="entry name" value="Ig-like_fold"/>
</dbReference>
<dbReference type="GO" id="GO:0050852">
    <property type="term" value="P:T cell receptor signaling pathway"/>
    <property type="evidence" value="ECO:0007669"/>
    <property type="project" value="TreeGrafter"/>
</dbReference>
<dbReference type="InterPro" id="IPR050504">
    <property type="entry name" value="IgSF_BTN/MOG"/>
</dbReference>
<dbReference type="Pfam" id="PF07686">
    <property type="entry name" value="V-set"/>
    <property type="match status" value="1"/>
</dbReference>
<evidence type="ECO:0000256" key="5">
    <source>
        <dbReference type="ARBA" id="ARBA00023180"/>
    </source>
</evidence>
<dbReference type="Proteomes" id="UP000265100">
    <property type="component" value="Chromosome 3"/>
</dbReference>
<sequence length="164" mass="18442">CAFNLTSQEKLPKGSVIILPVFVYYTLSTGQSQMIGPTEPLVAMTGDDIILPCQLDPARDAVDLTVEWSRRDLKPRFVHLKRDDAELVTQNTLYSRRTSLPVNKLKCGDISLKLSKVQVSDAGMYNCLCLHIFIFEIHQFLYTAGKTKINIIMQICKKAAYASK</sequence>
<organism evidence="8 9">
    <name type="scientific">Astatotilapia calliptera</name>
    <name type="common">Eastern happy</name>
    <name type="synonym">Chromis callipterus</name>
    <dbReference type="NCBI Taxonomy" id="8154"/>
    <lineage>
        <taxon>Eukaryota</taxon>
        <taxon>Metazoa</taxon>
        <taxon>Chordata</taxon>
        <taxon>Craniata</taxon>
        <taxon>Vertebrata</taxon>
        <taxon>Euteleostomi</taxon>
        <taxon>Actinopterygii</taxon>
        <taxon>Neopterygii</taxon>
        <taxon>Teleostei</taxon>
        <taxon>Neoteleostei</taxon>
        <taxon>Acanthomorphata</taxon>
        <taxon>Ovalentaria</taxon>
        <taxon>Cichlomorphae</taxon>
        <taxon>Cichliformes</taxon>
        <taxon>Cichlidae</taxon>
        <taxon>African cichlids</taxon>
        <taxon>Pseudocrenilabrinae</taxon>
        <taxon>Haplochromini</taxon>
        <taxon>Astatotilapia</taxon>
    </lineage>
</organism>
<dbReference type="Ensembl" id="ENSACLT00000039745.2">
    <property type="protein sequence ID" value="ENSACLP00000038825.2"/>
    <property type="gene ID" value="ENSACLG00000026200.2"/>
</dbReference>
<keyword evidence="2" id="KW-0732">Signal</keyword>
<dbReference type="GO" id="GO:0050863">
    <property type="term" value="P:regulation of T cell activation"/>
    <property type="evidence" value="ECO:0007669"/>
    <property type="project" value="UniProtKB-ARBA"/>
</dbReference>
<dbReference type="GO" id="GO:1903037">
    <property type="term" value="P:regulation of leukocyte cell-cell adhesion"/>
    <property type="evidence" value="ECO:0007669"/>
    <property type="project" value="UniProtKB-ARBA"/>
</dbReference>
<keyword evidence="5" id="KW-0325">Glycoprotein</keyword>
<reference evidence="8" key="3">
    <citation type="submission" date="2025-09" db="UniProtKB">
        <authorList>
            <consortium name="Ensembl"/>
        </authorList>
    </citation>
    <scope>IDENTIFICATION</scope>
</reference>
<accession>A0A3P8RA15</accession>
<evidence type="ECO:0000313" key="8">
    <source>
        <dbReference type="Ensembl" id="ENSACLP00000038825.2"/>
    </source>
</evidence>
<keyword evidence="6" id="KW-0393">Immunoglobulin domain</keyword>
<dbReference type="OMA" id="WIFYWEG"/>
<comment type="subcellular location">
    <subcellularLocation>
        <location evidence="1">Membrane</location>
    </subcellularLocation>
</comment>
<dbReference type="InterPro" id="IPR003599">
    <property type="entry name" value="Ig_sub"/>
</dbReference>
<keyword evidence="4" id="KW-1015">Disulfide bond</keyword>
<dbReference type="GO" id="GO:0001817">
    <property type="term" value="P:regulation of cytokine production"/>
    <property type="evidence" value="ECO:0007669"/>
    <property type="project" value="TreeGrafter"/>
</dbReference>
<dbReference type="PANTHER" id="PTHR24100">
    <property type="entry name" value="BUTYROPHILIN"/>
    <property type="match status" value="1"/>
</dbReference>
<feature type="domain" description="Ig-like" evidence="7">
    <location>
        <begin position="20"/>
        <end position="127"/>
    </location>
</feature>
<proteinExistence type="predicted"/>
<evidence type="ECO:0000259" key="7">
    <source>
        <dbReference type="PROSITE" id="PS50835"/>
    </source>
</evidence>
<evidence type="ECO:0000256" key="3">
    <source>
        <dbReference type="ARBA" id="ARBA00023136"/>
    </source>
</evidence>
<keyword evidence="9" id="KW-1185">Reference proteome</keyword>
<evidence type="ECO:0000256" key="4">
    <source>
        <dbReference type="ARBA" id="ARBA00023157"/>
    </source>
</evidence>